<dbReference type="KEGG" id="cnk:EG343_07775"/>
<sequence length="214" mass="24065">MMKFKIFTAFIGIFGFAFLQGQKLEFKDKNLEKAVIENFDLNKDGMISNFEAEAVNNLFLVQKGITSTDDLHFFKNVKMIMLDENAISTIVLKDMDKLNLFSCTGCKVKSFKAENLGNITSLYMDNNLLETISLKATPKIDQLTLSLNQLKTIDLSQLKNLRRLNVEHNKISKIDISGNPGLQTLNVGGNKMKEADIKKGLKTDVTIFGTDEQN</sequence>
<dbReference type="Gene3D" id="3.80.10.10">
    <property type="entry name" value="Ribonuclease Inhibitor"/>
    <property type="match status" value="1"/>
</dbReference>
<dbReference type="Proteomes" id="UP000278288">
    <property type="component" value="Chromosome"/>
</dbReference>
<protein>
    <submittedName>
        <fullName evidence="3">Leucine-rich repeat domain-containing protein</fullName>
    </submittedName>
</protein>
<keyword evidence="4" id="KW-1185">Reference proteome</keyword>
<gene>
    <name evidence="3" type="ORF">EG343_07775</name>
</gene>
<dbReference type="PANTHER" id="PTHR47566:SF1">
    <property type="entry name" value="PROTEIN NUD1"/>
    <property type="match status" value="1"/>
</dbReference>
<dbReference type="InterPro" id="IPR032675">
    <property type="entry name" value="LRR_dom_sf"/>
</dbReference>
<evidence type="ECO:0000313" key="3">
    <source>
        <dbReference type="EMBL" id="AZA90524.1"/>
    </source>
</evidence>
<dbReference type="PANTHER" id="PTHR47566">
    <property type="match status" value="1"/>
</dbReference>
<reference evidence="3 4" key="1">
    <citation type="submission" date="2018-11" db="EMBL/GenBank/DDBJ databases">
        <title>Proposal to divide the Flavobacteriaceae and reorganize its genera based on Amino Acid Identity values calculated from whole genome sequences.</title>
        <authorList>
            <person name="Nicholson A.C."/>
            <person name="Gulvik C.A."/>
            <person name="Whitney A.M."/>
            <person name="Humrighouse B.W."/>
            <person name="Bell M."/>
            <person name="Holmes B."/>
            <person name="Steigerwalt A.G."/>
            <person name="Villarma A."/>
            <person name="Sheth M."/>
            <person name="Batra D."/>
            <person name="Pryor J."/>
            <person name="Bernardet J.-F."/>
            <person name="Hugo C."/>
            <person name="Kampfer P."/>
            <person name="Newman J."/>
            <person name="McQuiston J.R."/>
        </authorList>
    </citation>
    <scope>NUCLEOTIDE SEQUENCE [LARGE SCALE GENOMIC DNA]</scope>
    <source>
        <strain evidence="3 4">G0041</strain>
    </source>
</reference>
<organism evidence="3 4">
    <name type="scientific">Chryseobacterium nakagawai</name>
    <dbReference type="NCBI Taxonomy" id="1241982"/>
    <lineage>
        <taxon>Bacteria</taxon>
        <taxon>Pseudomonadati</taxon>
        <taxon>Bacteroidota</taxon>
        <taxon>Flavobacteriia</taxon>
        <taxon>Flavobacteriales</taxon>
        <taxon>Weeksellaceae</taxon>
        <taxon>Chryseobacterium group</taxon>
        <taxon>Chryseobacterium</taxon>
    </lineage>
</organism>
<accession>A0AAD0YKE4</accession>
<keyword evidence="2" id="KW-0677">Repeat</keyword>
<name>A0AAD0YKE4_CHRNA</name>
<dbReference type="AlphaFoldDB" id="A0AAD0YKE4"/>
<dbReference type="EMBL" id="CP033923">
    <property type="protein sequence ID" value="AZA90524.1"/>
    <property type="molecule type" value="Genomic_DNA"/>
</dbReference>
<dbReference type="RefSeq" id="WP_123857248.1">
    <property type="nucleotide sequence ID" value="NZ_CP033923.1"/>
</dbReference>
<proteinExistence type="predicted"/>
<dbReference type="GO" id="GO:0035591">
    <property type="term" value="F:signaling adaptor activity"/>
    <property type="evidence" value="ECO:0007669"/>
    <property type="project" value="TreeGrafter"/>
</dbReference>
<evidence type="ECO:0000256" key="2">
    <source>
        <dbReference type="ARBA" id="ARBA00022737"/>
    </source>
</evidence>
<dbReference type="SUPFAM" id="SSF52058">
    <property type="entry name" value="L domain-like"/>
    <property type="match status" value="1"/>
</dbReference>
<evidence type="ECO:0000256" key="1">
    <source>
        <dbReference type="ARBA" id="ARBA00022614"/>
    </source>
</evidence>
<evidence type="ECO:0000313" key="4">
    <source>
        <dbReference type="Proteomes" id="UP000278288"/>
    </source>
</evidence>
<keyword evidence="1" id="KW-0433">Leucine-rich repeat</keyword>
<dbReference type="InterPro" id="IPR052574">
    <property type="entry name" value="CDIRP"/>
</dbReference>